<dbReference type="AlphaFoldDB" id="A0A0F9P9H4"/>
<sequence length="47" mass="5322">MNASDERGIDVVRGRKVKQYCKTKSQNGKKQVLFLDEADSLTCFISN</sequence>
<gene>
    <name evidence="1" type="ORF">LCGC14_0928800</name>
</gene>
<proteinExistence type="predicted"/>
<evidence type="ECO:0000313" key="1">
    <source>
        <dbReference type="EMBL" id="KKN21107.1"/>
    </source>
</evidence>
<reference evidence="1" key="1">
    <citation type="journal article" date="2015" name="Nature">
        <title>Complex archaea that bridge the gap between prokaryotes and eukaryotes.</title>
        <authorList>
            <person name="Spang A."/>
            <person name="Saw J.H."/>
            <person name="Jorgensen S.L."/>
            <person name="Zaremba-Niedzwiedzka K."/>
            <person name="Martijn J."/>
            <person name="Lind A.E."/>
            <person name="van Eijk R."/>
            <person name="Schleper C."/>
            <person name="Guy L."/>
            <person name="Ettema T.J."/>
        </authorList>
    </citation>
    <scope>NUCLEOTIDE SEQUENCE</scope>
</reference>
<dbReference type="EMBL" id="LAZR01003179">
    <property type="protein sequence ID" value="KKN21107.1"/>
    <property type="molecule type" value="Genomic_DNA"/>
</dbReference>
<dbReference type="Gene3D" id="3.40.50.300">
    <property type="entry name" value="P-loop containing nucleotide triphosphate hydrolases"/>
    <property type="match status" value="1"/>
</dbReference>
<accession>A0A0F9P9H4</accession>
<protein>
    <submittedName>
        <fullName evidence="1">Uncharacterized protein</fullName>
    </submittedName>
</protein>
<dbReference type="InterPro" id="IPR027417">
    <property type="entry name" value="P-loop_NTPase"/>
</dbReference>
<comment type="caution">
    <text evidence="1">The sequence shown here is derived from an EMBL/GenBank/DDBJ whole genome shotgun (WGS) entry which is preliminary data.</text>
</comment>
<dbReference type="SUPFAM" id="SSF52540">
    <property type="entry name" value="P-loop containing nucleoside triphosphate hydrolases"/>
    <property type="match status" value="1"/>
</dbReference>
<organism evidence="1">
    <name type="scientific">marine sediment metagenome</name>
    <dbReference type="NCBI Taxonomy" id="412755"/>
    <lineage>
        <taxon>unclassified sequences</taxon>
        <taxon>metagenomes</taxon>
        <taxon>ecological metagenomes</taxon>
    </lineage>
</organism>
<name>A0A0F9P9H4_9ZZZZ</name>